<dbReference type="Pfam" id="PF00026">
    <property type="entry name" value="Asp"/>
    <property type="match status" value="1"/>
</dbReference>
<dbReference type="InterPro" id="IPR034164">
    <property type="entry name" value="Pepsin-like_dom"/>
</dbReference>
<dbReference type="InParanoid" id="A0A316V6Q1"/>
<dbReference type="OrthoDB" id="2747330at2759"/>
<dbReference type="PANTHER" id="PTHR47966">
    <property type="entry name" value="BETA-SITE APP-CLEAVING ENZYME, ISOFORM A-RELATED"/>
    <property type="match status" value="1"/>
</dbReference>
<accession>A0A316V6Q1</accession>
<dbReference type="InterPro" id="IPR021109">
    <property type="entry name" value="Peptidase_aspartic_dom_sf"/>
</dbReference>
<keyword evidence="4" id="KW-1185">Reference proteome</keyword>
<dbReference type="Gene3D" id="2.40.70.10">
    <property type="entry name" value="Acid Proteases"/>
    <property type="match status" value="2"/>
</dbReference>
<evidence type="ECO:0000313" key="3">
    <source>
        <dbReference type="EMBL" id="PWN33267.1"/>
    </source>
</evidence>
<dbReference type="STRING" id="1280837.A0A316V6Q1"/>
<dbReference type="RefSeq" id="XP_025353569.1">
    <property type="nucleotide sequence ID" value="XM_025500455.1"/>
</dbReference>
<dbReference type="SUPFAM" id="SSF50630">
    <property type="entry name" value="Acid proteases"/>
    <property type="match status" value="1"/>
</dbReference>
<dbReference type="PRINTS" id="PR00792">
    <property type="entry name" value="PEPSIN"/>
</dbReference>
<dbReference type="CDD" id="cd05471">
    <property type="entry name" value="pepsin_like"/>
    <property type="match status" value="1"/>
</dbReference>
<dbReference type="InterPro" id="IPR001461">
    <property type="entry name" value="Aspartic_peptidase_A1"/>
</dbReference>
<reference evidence="3 4" key="1">
    <citation type="journal article" date="2018" name="Mol. Biol. Evol.">
        <title>Broad Genomic Sampling Reveals a Smut Pathogenic Ancestry of the Fungal Clade Ustilaginomycotina.</title>
        <authorList>
            <person name="Kijpornyongpan T."/>
            <person name="Mondo S.J."/>
            <person name="Barry K."/>
            <person name="Sandor L."/>
            <person name="Lee J."/>
            <person name="Lipzen A."/>
            <person name="Pangilinan J."/>
            <person name="LaButti K."/>
            <person name="Hainaut M."/>
            <person name="Henrissat B."/>
            <person name="Grigoriev I.V."/>
            <person name="Spatafora J.W."/>
            <person name="Aime M.C."/>
        </authorList>
    </citation>
    <scope>NUCLEOTIDE SEQUENCE [LARGE SCALE GENOMIC DNA]</scope>
    <source>
        <strain evidence="3 4">MCA 3882</strain>
    </source>
</reference>
<evidence type="ECO:0000313" key="4">
    <source>
        <dbReference type="Proteomes" id="UP000245771"/>
    </source>
</evidence>
<comment type="similarity">
    <text evidence="1">Belongs to the peptidase A1 family.</text>
</comment>
<sequence length="533" mass="58357">MKIFSTLQLAIFMVILGTISTYVSALKVALRGNTFTYPTSKKRWQSNKKIQTRSVDNNLLYTEYYVMAPLEIGTPPQKVLVSLDTGSADLLLYGEDYRKQLYGDEDFAPPFNSSMSSTYTSNGITYEAFFVDDFANVTANVSAETITFEGLTLKNQPLGLMMSGDWYPGPFAIGLMGLGFEYTSNVNVTPVMQQLVFSKAFTEPLFTFALTRPSFLSATSTDESTSEEGGIFTIGEIDQEQYKGNIGWSPLISTIPGSDAPSEWAFKLDNITVNGITLPEFEGLVAIFNTGIPDTLVSNALFNTIFAQVQDSFLELDDEGDPNNPQDYYVYIPCGEDLVPTFNLTISMGGVSVPIDSRDLIVRSPLYHINGKEFCAPRFDSMNNTNVSLILGQYIFFSLFAVFSFDPPRIGIAEQSDVVHNKGNQSNAYQTFDFFTTSRTIRPTSANYTQKALSTVPASATTHFQQIDSFTFSAGGSFAGGTLSMASVTPSTILPTSSNGVVPAFTQSTDSLGHLLTIFAHLTVILLTVMLIL</sequence>
<keyword evidence="3" id="KW-0378">Hydrolase</keyword>
<dbReference type="InterPro" id="IPR033121">
    <property type="entry name" value="PEPTIDASE_A1"/>
</dbReference>
<keyword evidence="3" id="KW-0645">Protease</keyword>
<feature type="domain" description="Peptidase A1" evidence="2">
    <location>
        <begin position="66"/>
        <end position="413"/>
    </location>
</feature>
<evidence type="ECO:0000259" key="2">
    <source>
        <dbReference type="PROSITE" id="PS51767"/>
    </source>
</evidence>
<dbReference type="EMBL" id="KZ819604">
    <property type="protein sequence ID" value="PWN33267.1"/>
    <property type="molecule type" value="Genomic_DNA"/>
</dbReference>
<dbReference type="AlphaFoldDB" id="A0A316V6Q1"/>
<dbReference type="PROSITE" id="PS51767">
    <property type="entry name" value="PEPTIDASE_A1"/>
    <property type="match status" value="1"/>
</dbReference>
<proteinExistence type="inferred from homology"/>
<gene>
    <name evidence="3" type="ORF">FA14DRAFT_173085</name>
</gene>
<evidence type="ECO:0000256" key="1">
    <source>
        <dbReference type="ARBA" id="ARBA00007447"/>
    </source>
</evidence>
<name>A0A316V6Q1_9BASI</name>
<dbReference type="GeneID" id="37022236"/>
<dbReference type="PANTHER" id="PTHR47966:SF51">
    <property type="entry name" value="BETA-SITE APP-CLEAVING ENZYME, ISOFORM A-RELATED"/>
    <property type="match status" value="1"/>
</dbReference>
<dbReference type="Proteomes" id="UP000245771">
    <property type="component" value="Unassembled WGS sequence"/>
</dbReference>
<dbReference type="GO" id="GO:0004190">
    <property type="term" value="F:aspartic-type endopeptidase activity"/>
    <property type="evidence" value="ECO:0007669"/>
    <property type="project" value="InterPro"/>
</dbReference>
<protein>
    <submittedName>
        <fullName evidence="3">Acid protease</fullName>
    </submittedName>
</protein>
<dbReference type="GO" id="GO:0006508">
    <property type="term" value="P:proteolysis"/>
    <property type="evidence" value="ECO:0007669"/>
    <property type="project" value="UniProtKB-KW"/>
</dbReference>
<organism evidence="3 4">
    <name type="scientific">Meira miltonrushii</name>
    <dbReference type="NCBI Taxonomy" id="1280837"/>
    <lineage>
        <taxon>Eukaryota</taxon>
        <taxon>Fungi</taxon>
        <taxon>Dikarya</taxon>
        <taxon>Basidiomycota</taxon>
        <taxon>Ustilaginomycotina</taxon>
        <taxon>Exobasidiomycetes</taxon>
        <taxon>Exobasidiales</taxon>
        <taxon>Brachybasidiaceae</taxon>
        <taxon>Meira</taxon>
    </lineage>
</organism>